<gene>
    <name evidence="2" type="ORF">FW778_16640</name>
</gene>
<feature type="transmembrane region" description="Helical" evidence="1">
    <location>
        <begin position="44"/>
        <end position="64"/>
    </location>
</feature>
<keyword evidence="1" id="KW-0812">Transmembrane</keyword>
<dbReference type="EMBL" id="VYQF01000005">
    <property type="protein sequence ID" value="KAA9037720.1"/>
    <property type="molecule type" value="Genomic_DNA"/>
</dbReference>
<keyword evidence="1" id="KW-1133">Transmembrane helix</keyword>
<accession>A0A5J5IF66</accession>
<dbReference type="Gene3D" id="3.40.640.10">
    <property type="entry name" value="Type I PLP-dependent aspartate aminotransferase-like (Major domain)"/>
    <property type="match status" value="1"/>
</dbReference>
<evidence type="ECO:0000256" key="1">
    <source>
        <dbReference type="SAM" id="Phobius"/>
    </source>
</evidence>
<proteinExistence type="predicted"/>
<keyword evidence="3" id="KW-1185">Reference proteome</keyword>
<dbReference type="Proteomes" id="UP000326903">
    <property type="component" value="Unassembled WGS sequence"/>
</dbReference>
<comment type="caution">
    <text evidence="2">The sequence shown here is derived from an EMBL/GenBank/DDBJ whole genome shotgun (WGS) entry which is preliminary data.</text>
</comment>
<organism evidence="2 3">
    <name type="scientific">Ginsengibacter hankyongi</name>
    <dbReference type="NCBI Taxonomy" id="2607284"/>
    <lineage>
        <taxon>Bacteria</taxon>
        <taxon>Pseudomonadati</taxon>
        <taxon>Bacteroidota</taxon>
        <taxon>Chitinophagia</taxon>
        <taxon>Chitinophagales</taxon>
        <taxon>Chitinophagaceae</taxon>
        <taxon>Ginsengibacter</taxon>
    </lineage>
</organism>
<dbReference type="RefSeq" id="WP_150415954.1">
    <property type="nucleotide sequence ID" value="NZ_VYQF01000005.1"/>
</dbReference>
<name>A0A5J5IF66_9BACT</name>
<evidence type="ECO:0000313" key="2">
    <source>
        <dbReference type="EMBL" id="KAA9037720.1"/>
    </source>
</evidence>
<evidence type="ECO:0000313" key="3">
    <source>
        <dbReference type="Proteomes" id="UP000326903"/>
    </source>
</evidence>
<keyword evidence="1" id="KW-0472">Membrane</keyword>
<sequence length="83" mass="9041">MTASLMNEEVMDAIDYSAKEFFMLNEVQDKVGEKIGQMVHAEGAMVTAGAFSGLILTMAVILTVKDQQKVKQLPCPSPGKSQY</sequence>
<reference evidence="2 3" key="1">
    <citation type="submission" date="2019-09" db="EMBL/GenBank/DDBJ databases">
        <title>Draft genome sequence of Ginsengibacter sp. BR5-29.</title>
        <authorList>
            <person name="Im W.-T."/>
        </authorList>
    </citation>
    <scope>NUCLEOTIDE SEQUENCE [LARGE SCALE GENOMIC DNA]</scope>
    <source>
        <strain evidence="2 3">BR5-29</strain>
    </source>
</reference>
<protein>
    <submittedName>
        <fullName evidence="2">Uncharacterized protein</fullName>
    </submittedName>
</protein>
<dbReference type="InterPro" id="IPR015421">
    <property type="entry name" value="PyrdxlP-dep_Trfase_major"/>
</dbReference>
<dbReference type="AlphaFoldDB" id="A0A5J5IF66"/>